<gene>
    <name evidence="1" type="ORF">ALC57_18722</name>
</gene>
<keyword evidence="2" id="KW-1185">Reference proteome</keyword>
<protein>
    <submittedName>
        <fullName evidence="1">Uncharacterized protein</fullName>
    </submittedName>
</protein>
<reference evidence="1 2" key="1">
    <citation type="submission" date="2015-09" db="EMBL/GenBank/DDBJ databases">
        <title>Trachymyrmex cornetzi WGS genome.</title>
        <authorList>
            <person name="Nygaard S."/>
            <person name="Hu H."/>
            <person name="Boomsma J."/>
            <person name="Zhang G."/>
        </authorList>
    </citation>
    <scope>NUCLEOTIDE SEQUENCE [LARGE SCALE GENOMIC DNA]</scope>
    <source>
        <strain evidence="1">Tcor2-1</strain>
        <tissue evidence="1">Whole body</tissue>
    </source>
</reference>
<proteinExistence type="predicted"/>
<dbReference type="EMBL" id="KQ981143">
    <property type="protein sequence ID" value="KYN09167.1"/>
    <property type="molecule type" value="Genomic_DNA"/>
</dbReference>
<sequence length="70" mass="8376">MRPAFIRRIKSSHIYIFNLLVISFSMECFEAIERGRNFRLLAEEELSKLLDFLTGYLPKSLKVLYYSAYY</sequence>
<name>A0A151IR84_9HYME</name>
<accession>A0A151IR84</accession>
<organism evidence="1 2">
    <name type="scientific">Trachymyrmex cornetzi</name>
    <dbReference type="NCBI Taxonomy" id="471704"/>
    <lineage>
        <taxon>Eukaryota</taxon>
        <taxon>Metazoa</taxon>
        <taxon>Ecdysozoa</taxon>
        <taxon>Arthropoda</taxon>
        <taxon>Hexapoda</taxon>
        <taxon>Insecta</taxon>
        <taxon>Pterygota</taxon>
        <taxon>Neoptera</taxon>
        <taxon>Endopterygota</taxon>
        <taxon>Hymenoptera</taxon>
        <taxon>Apocrita</taxon>
        <taxon>Aculeata</taxon>
        <taxon>Formicoidea</taxon>
        <taxon>Formicidae</taxon>
        <taxon>Myrmicinae</taxon>
        <taxon>Trachymyrmex</taxon>
    </lineage>
</organism>
<evidence type="ECO:0000313" key="1">
    <source>
        <dbReference type="EMBL" id="KYN09167.1"/>
    </source>
</evidence>
<dbReference type="STRING" id="471704.A0A151IR84"/>
<dbReference type="Proteomes" id="UP000078492">
    <property type="component" value="Unassembled WGS sequence"/>
</dbReference>
<evidence type="ECO:0000313" key="2">
    <source>
        <dbReference type="Proteomes" id="UP000078492"/>
    </source>
</evidence>
<dbReference type="AlphaFoldDB" id="A0A151IR84"/>